<evidence type="ECO:0000313" key="11">
    <source>
        <dbReference type="EMBL" id="MBT1686846.1"/>
    </source>
</evidence>
<dbReference type="Pfam" id="PF13715">
    <property type="entry name" value="CarbopepD_reg_2"/>
    <property type="match status" value="1"/>
</dbReference>
<keyword evidence="11" id="KW-0675">Receptor</keyword>
<accession>A0AAP2D9B2</accession>
<evidence type="ECO:0000256" key="2">
    <source>
        <dbReference type="ARBA" id="ARBA00022448"/>
    </source>
</evidence>
<dbReference type="GO" id="GO:0009279">
    <property type="term" value="C:cell outer membrane"/>
    <property type="evidence" value="ECO:0007669"/>
    <property type="project" value="UniProtKB-SubCell"/>
</dbReference>
<keyword evidence="2 8" id="KW-0813">Transport</keyword>
<dbReference type="Pfam" id="PF07715">
    <property type="entry name" value="Plug"/>
    <property type="match status" value="1"/>
</dbReference>
<evidence type="ECO:0000256" key="7">
    <source>
        <dbReference type="ARBA" id="ARBA00023237"/>
    </source>
</evidence>
<evidence type="ECO:0000256" key="1">
    <source>
        <dbReference type="ARBA" id="ARBA00004571"/>
    </source>
</evidence>
<dbReference type="PROSITE" id="PS52016">
    <property type="entry name" value="TONB_DEPENDENT_REC_3"/>
    <property type="match status" value="1"/>
</dbReference>
<dbReference type="GO" id="GO:0015344">
    <property type="term" value="F:siderophore uptake transmembrane transporter activity"/>
    <property type="evidence" value="ECO:0007669"/>
    <property type="project" value="TreeGrafter"/>
</dbReference>
<keyword evidence="6 8" id="KW-0472">Membrane</keyword>
<evidence type="ECO:0000256" key="6">
    <source>
        <dbReference type="ARBA" id="ARBA00023136"/>
    </source>
</evidence>
<feature type="domain" description="TonB-dependent receptor plug" evidence="10">
    <location>
        <begin position="212"/>
        <end position="290"/>
    </location>
</feature>
<dbReference type="InterPro" id="IPR008969">
    <property type="entry name" value="CarboxyPept-like_regulatory"/>
</dbReference>
<proteinExistence type="inferred from homology"/>
<keyword evidence="4 8" id="KW-0812">Transmembrane</keyword>
<dbReference type="Gene3D" id="2.170.130.10">
    <property type="entry name" value="TonB-dependent receptor, plug domain"/>
    <property type="match status" value="1"/>
</dbReference>
<organism evidence="11 12">
    <name type="scientific">Dawidia soli</name>
    <dbReference type="NCBI Taxonomy" id="2782352"/>
    <lineage>
        <taxon>Bacteria</taxon>
        <taxon>Pseudomonadati</taxon>
        <taxon>Bacteroidota</taxon>
        <taxon>Cytophagia</taxon>
        <taxon>Cytophagales</taxon>
        <taxon>Chryseotaleaceae</taxon>
        <taxon>Dawidia</taxon>
    </lineage>
</organism>
<reference evidence="11 12" key="1">
    <citation type="submission" date="2021-05" db="EMBL/GenBank/DDBJ databases">
        <title>A Polyphasic approach of four new species of the genus Ohtaekwangia: Ohtaekwangia histidinii sp. nov., Ohtaekwangia cretensis sp. nov., Ohtaekwangia indiensis sp. nov., Ohtaekwangia reichenbachii sp. nov. from diverse environment.</title>
        <authorList>
            <person name="Octaviana S."/>
        </authorList>
    </citation>
    <scope>NUCLEOTIDE SEQUENCE [LARGE SCALE GENOMIC DNA]</scope>
    <source>
        <strain evidence="11 12">PWU37</strain>
    </source>
</reference>
<dbReference type="InterPro" id="IPR012910">
    <property type="entry name" value="Plug_dom"/>
</dbReference>
<dbReference type="GO" id="GO:0044718">
    <property type="term" value="P:siderophore transmembrane transport"/>
    <property type="evidence" value="ECO:0007669"/>
    <property type="project" value="TreeGrafter"/>
</dbReference>
<dbReference type="Gene3D" id="2.40.170.20">
    <property type="entry name" value="TonB-dependent receptor, beta-barrel domain"/>
    <property type="match status" value="1"/>
</dbReference>
<evidence type="ECO:0000259" key="10">
    <source>
        <dbReference type="Pfam" id="PF07715"/>
    </source>
</evidence>
<feature type="signal peptide" evidence="9">
    <location>
        <begin position="1"/>
        <end position="22"/>
    </location>
</feature>
<keyword evidence="7 8" id="KW-0998">Cell outer membrane</keyword>
<comment type="subcellular location">
    <subcellularLocation>
        <location evidence="1 8">Cell outer membrane</location>
        <topology evidence="1 8">Multi-pass membrane protein</topology>
    </subcellularLocation>
</comment>
<sequence>MAKVVRYLFYCWVIVSVVPATAQDRYPKIQTFGDLISYLDAHTTSRFSYADALTGVKITVDDGVDLTDRQVLTKILHAAGIEVVVKGALLVFRKINHAGRTLTGYVRDAESGESLIGAYVVDPATGTGVTTNTFGFFSLTTGSDSVVVSFIGYGNQKLSISGFRGELQIAMQRKESQLSEVVISGSNAFDLPEMSNIRLSPERIKSLPVLMGETDILKTLQLLPGVQSGMEGSAGFHVRGGGPDQNLVLLDGVPVYNTSHLFGFFSVFNADAINTVDLIKGGFPARYGGRLSSIVDIQMKEGNLNKVEGEGAVGLVASKFTVSGPISKGKTSFMLSGRRTYLDLLTVPIAKAAGSNQIIGGNFWDLNAKINHIISPKDRIYLSFYSGRDNLYDRYTLEEESDLTGKETTDIRWGNLTSAFRWNHKYNDRLFGNLTALYSRYQFDLATTVHYQNSGNQVIPDINRHNEYYSNIRDLGFKADFDYSFNNDHQVKFGANFVSHTLTPGMSRFQSHITRDTTFGSPEIKLHELYGYAEDEISITRSTSANLGIHYSMAFADTKTYTSLQPRVILSQKIGPQFSVKGSYARMAQYIHLLVNSGIGLPTDLWVPSTDRVKPQLSDQVAFGIATTRKGIELSVEGYYKWMKNLIEYKDGVGFLDIDSRWENKIESGRGKSYGAEVFIEKKMGRSTGWISYTWSKSTRTFANLNFGNTFPYRYDRRHTIALVYAIAVNERVDFSAVWVYNTGNAITLPTSTYPKAS</sequence>
<dbReference type="EMBL" id="JAHESC010000011">
    <property type="protein sequence ID" value="MBT1686846.1"/>
    <property type="molecule type" value="Genomic_DNA"/>
</dbReference>
<evidence type="ECO:0000256" key="5">
    <source>
        <dbReference type="ARBA" id="ARBA00022729"/>
    </source>
</evidence>
<dbReference type="PANTHER" id="PTHR30069:SF29">
    <property type="entry name" value="HEMOGLOBIN AND HEMOGLOBIN-HAPTOGLOBIN-BINDING PROTEIN 1-RELATED"/>
    <property type="match status" value="1"/>
</dbReference>
<keyword evidence="5 9" id="KW-0732">Signal</keyword>
<comment type="similarity">
    <text evidence="8">Belongs to the TonB-dependent receptor family.</text>
</comment>
<dbReference type="AlphaFoldDB" id="A0AAP2D9B2"/>
<dbReference type="InterPro" id="IPR039426">
    <property type="entry name" value="TonB-dep_rcpt-like"/>
</dbReference>
<evidence type="ECO:0000256" key="3">
    <source>
        <dbReference type="ARBA" id="ARBA00022452"/>
    </source>
</evidence>
<gene>
    <name evidence="11" type="ORF">KK078_09770</name>
</gene>
<evidence type="ECO:0000313" key="12">
    <source>
        <dbReference type="Proteomes" id="UP001319180"/>
    </source>
</evidence>
<name>A0AAP2D9B2_9BACT</name>
<dbReference type="SUPFAM" id="SSF56935">
    <property type="entry name" value="Porins"/>
    <property type="match status" value="1"/>
</dbReference>
<keyword evidence="3 8" id="KW-1134">Transmembrane beta strand</keyword>
<comment type="caution">
    <text evidence="11">The sequence shown here is derived from an EMBL/GenBank/DDBJ whole genome shotgun (WGS) entry which is preliminary data.</text>
</comment>
<feature type="chain" id="PRO_5042916799" evidence="9">
    <location>
        <begin position="23"/>
        <end position="758"/>
    </location>
</feature>
<keyword evidence="12" id="KW-1185">Reference proteome</keyword>
<dbReference type="RefSeq" id="WP_254090084.1">
    <property type="nucleotide sequence ID" value="NZ_JAHESC010000011.1"/>
</dbReference>
<dbReference type="Proteomes" id="UP001319180">
    <property type="component" value="Unassembled WGS sequence"/>
</dbReference>
<dbReference type="InterPro" id="IPR036942">
    <property type="entry name" value="Beta-barrel_TonB_sf"/>
</dbReference>
<dbReference type="InterPro" id="IPR037066">
    <property type="entry name" value="Plug_dom_sf"/>
</dbReference>
<dbReference type="SUPFAM" id="SSF49464">
    <property type="entry name" value="Carboxypeptidase regulatory domain-like"/>
    <property type="match status" value="1"/>
</dbReference>
<evidence type="ECO:0000256" key="4">
    <source>
        <dbReference type="ARBA" id="ARBA00022692"/>
    </source>
</evidence>
<dbReference type="PANTHER" id="PTHR30069">
    <property type="entry name" value="TONB-DEPENDENT OUTER MEMBRANE RECEPTOR"/>
    <property type="match status" value="1"/>
</dbReference>
<protein>
    <submittedName>
        <fullName evidence="11">TonB-dependent receptor</fullName>
    </submittedName>
</protein>
<evidence type="ECO:0000256" key="8">
    <source>
        <dbReference type="PROSITE-ProRule" id="PRU01360"/>
    </source>
</evidence>
<evidence type="ECO:0000256" key="9">
    <source>
        <dbReference type="SAM" id="SignalP"/>
    </source>
</evidence>